<dbReference type="GO" id="GO:0097367">
    <property type="term" value="F:carbohydrate derivative binding"/>
    <property type="evidence" value="ECO:0007669"/>
    <property type="project" value="InterPro"/>
</dbReference>
<evidence type="ECO:0000259" key="5">
    <source>
        <dbReference type="PROSITE" id="PS51464"/>
    </source>
</evidence>
<evidence type="ECO:0000259" key="4">
    <source>
        <dbReference type="PROSITE" id="PS51071"/>
    </source>
</evidence>
<gene>
    <name evidence="6" type="ORF">FG384_06850</name>
</gene>
<dbReference type="OrthoDB" id="2930at2"/>
<evidence type="ECO:0000313" key="6">
    <source>
        <dbReference type="EMBL" id="TQR20471.1"/>
    </source>
</evidence>
<dbReference type="InterPro" id="IPR047640">
    <property type="entry name" value="RpiR-like"/>
</dbReference>
<dbReference type="GO" id="GO:0003700">
    <property type="term" value="F:DNA-binding transcription factor activity"/>
    <property type="evidence" value="ECO:0007669"/>
    <property type="project" value="InterPro"/>
</dbReference>
<sequence length="281" mass="31944">MRDPYLEIASQMNSLSKSQKKVAQYVLDNPNNIPFQTVEKLAKEVCVSDATVVRFANALGYKGYPDLQCHIQNRLQRKLKTTERLKNDQSLGNTIDEQIKNYIMQDVHNVQSIIEEIDTYQFEKVIKAILAAENIYIISSRSAGSPGMFLNYYLGMLLGNVTHVEVLETDGEKMLSIDQNDVAFAISTARYTRSTLELFRYAKERNACTIALTDNFSSPLIPNADLALYTKSDFSSFFDSFAASMSMINLILAFVGKYKEADNTERLEELEALWLKLNVFY</sequence>
<keyword evidence="7" id="KW-1185">Reference proteome</keyword>
<dbReference type="InterPro" id="IPR035472">
    <property type="entry name" value="RpiR-like_SIS"/>
</dbReference>
<dbReference type="RefSeq" id="WP_142641853.1">
    <property type="nucleotide sequence ID" value="NZ_VDGI01000005.1"/>
</dbReference>
<organism evidence="6 7">
    <name type="scientific">Psychrobacillus vulpis</name>
    <dbReference type="NCBI Taxonomy" id="2325572"/>
    <lineage>
        <taxon>Bacteria</taxon>
        <taxon>Bacillati</taxon>
        <taxon>Bacillota</taxon>
        <taxon>Bacilli</taxon>
        <taxon>Bacillales</taxon>
        <taxon>Bacillaceae</taxon>
        <taxon>Psychrobacillus</taxon>
    </lineage>
</organism>
<dbReference type="Gene3D" id="1.10.10.10">
    <property type="entry name" value="Winged helix-like DNA-binding domain superfamily/Winged helix DNA-binding domain"/>
    <property type="match status" value="1"/>
</dbReference>
<dbReference type="InterPro" id="IPR036388">
    <property type="entry name" value="WH-like_DNA-bd_sf"/>
</dbReference>
<evidence type="ECO:0000256" key="2">
    <source>
        <dbReference type="ARBA" id="ARBA00023125"/>
    </source>
</evidence>
<keyword evidence="2" id="KW-0238">DNA-binding</keyword>
<dbReference type="Pfam" id="PF01418">
    <property type="entry name" value="HTH_6"/>
    <property type="match status" value="1"/>
</dbReference>
<reference evidence="6 7" key="1">
    <citation type="submission" date="2019-06" db="EMBL/GenBank/DDBJ databases">
        <title>Psychrobacillus vulpis sp. nov., a new species isolated from feces of a red fox that inhabits in The Tablas de Daimiel Natural Park, Albacete, Spain.</title>
        <authorList>
            <person name="Rodriguez M."/>
            <person name="Reina J.C."/>
            <person name="Bejar V."/>
            <person name="Llamas I."/>
        </authorList>
    </citation>
    <scope>NUCLEOTIDE SEQUENCE [LARGE SCALE GENOMIC DNA]</scope>
    <source>
        <strain evidence="6 7">Z8</strain>
    </source>
</reference>
<dbReference type="GO" id="GO:0003677">
    <property type="term" value="F:DNA binding"/>
    <property type="evidence" value="ECO:0007669"/>
    <property type="project" value="UniProtKB-KW"/>
</dbReference>
<dbReference type="CDD" id="cd05013">
    <property type="entry name" value="SIS_RpiR"/>
    <property type="match status" value="1"/>
</dbReference>
<protein>
    <submittedName>
        <fullName evidence="6">MurR/RpiR family transcriptional regulator</fullName>
    </submittedName>
</protein>
<evidence type="ECO:0000256" key="3">
    <source>
        <dbReference type="ARBA" id="ARBA00023163"/>
    </source>
</evidence>
<dbReference type="Proteomes" id="UP000316626">
    <property type="component" value="Unassembled WGS sequence"/>
</dbReference>
<comment type="caution">
    <text evidence="6">The sequence shown here is derived from an EMBL/GenBank/DDBJ whole genome shotgun (WGS) entry which is preliminary data.</text>
</comment>
<dbReference type="EMBL" id="VDGI01000005">
    <property type="protein sequence ID" value="TQR20471.1"/>
    <property type="molecule type" value="Genomic_DNA"/>
</dbReference>
<keyword evidence="3" id="KW-0804">Transcription</keyword>
<name>A0A544TSP5_9BACI</name>
<dbReference type="InterPro" id="IPR000281">
    <property type="entry name" value="HTH_RpiR"/>
</dbReference>
<dbReference type="PANTHER" id="PTHR30514">
    <property type="entry name" value="GLUCOKINASE"/>
    <property type="match status" value="1"/>
</dbReference>
<dbReference type="InterPro" id="IPR009057">
    <property type="entry name" value="Homeodomain-like_sf"/>
</dbReference>
<feature type="domain" description="HTH rpiR-type" evidence="4">
    <location>
        <begin position="2"/>
        <end position="78"/>
    </location>
</feature>
<evidence type="ECO:0000313" key="7">
    <source>
        <dbReference type="Proteomes" id="UP000316626"/>
    </source>
</evidence>
<dbReference type="PROSITE" id="PS51464">
    <property type="entry name" value="SIS"/>
    <property type="match status" value="1"/>
</dbReference>
<dbReference type="InterPro" id="IPR001347">
    <property type="entry name" value="SIS_dom"/>
</dbReference>
<dbReference type="GO" id="GO:1901135">
    <property type="term" value="P:carbohydrate derivative metabolic process"/>
    <property type="evidence" value="ECO:0007669"/>
    <property type="project" value="InterPro"/>
</dbReference>
<dbReference type="PANTHER" id="PTHR30514:SF18">
    <property type="entry name" value="RPIR-FAMILY TRANSCRIPTIONAL REGULATOR"/>
    <property type="match status" value="1"/>
</dbReference>
<accession>A0A544TSP5</accession>
<feature type="domain" description="SIS" evidence="5">
    <location>
        <begin position="125"/>
        <end position="261"/>
    </location>
</feature>
<dbReference type="Pfam" id="PF01380">
    <property type="entry name" value="SIS"/>
    <property type="match status" value="1"/>
</dbReference>
<dbReference type="PROSITE" id="PS51071">
    <property type="entry name" value="HTH_RPIR"/>
    <property type="match status" value="1"/>
</dbReference>
<keyword evidence="1" id="KW-0805">Transcription regulation</keyword>
<evidence type="ECO:0000256" key="1">
    <source>
        <dbReference type="ARBA" id="ARBA00023015"/>
    </source>
</evidence>
<dbReference type="Gene3D" id="3.40.50.10490">
    <property type="entry name" value="Glucose-6-phosphate isomerase like protein, domain 1"/>
    <property type="match status" value="1"/>
</dbReference>
<dbReference type="InterPro" id="IPR046348">
    <property type="entry name" value="SIS_dom_sf"/>
</dbReference>
<dbReference type="AlphaFoldDB" id="A0A544TSP5"/>
<dbReference type="SUPFAM" id="SSF46689">
    <property type="entry name" value="Homeodomain-like"/>
    <property type="match status" value="1"/>
</dbReference>
<proteinExistence type="predicted"/>
<dbReference type="SUPFAM" id="SSF53697">
    <property type="entry name" value="SIS domain"/>
    <property type="match status" value="1"/>
</dbReference>